<dbReference type="PROSITE" id="PS51318">
    <property type="entry name" value="TAT"/>
    <property type="match status" value="1"/>
</dbReference>
<evidence type="ECO:0000313" key="7">
    <source>
        <dbReference type="Proteomes" id="UP000095463"/>
    </source>
</evidence>
<dbReference type="PANTHER" id="PTHR43649">
    <property type="entry name" value="ARABINOSE-BINDING PROTEIN-RELATED"/>
    <property type="match status" value="1"/>
</dbReference>
<dbReference type="InterPro" id="IPR050490">
    <property type="entry name" value="Bact_solute-bd_prot1"/>
</dbReference>
<comment type="subcellular location">
    <subcellularLocation>
        <location evidence="1">Periplasm</location>
    </subcellularLocation>
</comment>
<evidence type="ECO:0000256" key="5">
    <source>
        <dbReference type="ARBA" id="ARBA00022764"/>
    </source>
</evidence>
<name>A0A1E5XMB4_9HYPH</name>
<organism evidence="6 7">
    <name type="scientific">Devosia insulae DS-56</name>
    <dbReference type="NCBI Taxonomy" id="1116389"/>
    <lineage>
        <taxon>Bacteria</taxon>
        <taxon>Pseudomonadati</taxon>
        <taxon>Pseudomonadota</taxon>
        <taxon>Alphaproteobacteria</taxon>
        <taxon>Hyphomicrobiales</taxon>
        <taxon>Devosiaceae</taxon>
        <taxon>Devosia</taxon>
    </lineage>
</organism>
<dbReference type="PANTHER" id="PTHR43649:SF34">
    <property type="entry name" value="ABC TRANSPORTER PERIPLASMIC-BINDING PROTEIN YCJN-RELATED"/>
    <property type="match status" value="1"/>
</dbReference>
<evidence type="ECO:0000256" key="4">
    <source>
        <dbReference type="ARBA" id="ARBA00022729"/>
    </source>
</evidence>
<accession>A0A1E5XMB4</accession>
<keyword evidence="5" id="KW-0574">Periplasm</keyword>
<dbReference type="InterPro" id="IPR006059">
    <property type="entry name" value="SBP"/>
</dbReference>
<evidence type="ECO:0008006" key="8">
    <source>
        <dbReference type="Google" id="ProtNLM"/>
    </source>
</evidence>
<dbReference type="AlphaFoldDB" id="A0A1E5XMB4"/>
<evidence type="ECO:0000313" key="6">
    <source>
        <dbReference type="EMBL" id="OEO29644.1"/>
    </source>
</evidence>
<keyword evidence="4" id="KW-0732">Signal</keyword>
<dbReference type="GO" id="GO:0042597">
    <property type="term" value="C:periplasmic space"/>
    <property type="evidence" value="ECO:0007669"/>
    <property type="project" value="UniProtKB-SubCell"/>
</dbReference>
<dbReference type="RefSeq" id="WP_069911123.1">
    <property type="nucleotide sequence ID" value="NZ_LAJE02000271.1"/>
</dbReference>
<reference evidence="6 7" key="1">
    <citation type="journal article" date="2015" name="Genome Announc.">
        <title>Genome Assemblies of Three Soil-Associated Devosia species: D. insulae, D. limi, and D. soli.</title>
        <authorList>
            <person name="Hassan Y.I."/>
            <person name="Lepp D."/>
            <person name="Zhou T."/>
        </authorList>
    </citation>
    <scope>NUCLEOTIDE SEQUENCE [LARGE SCALE GENOMIC DNA]</scope>
    <source>
        <strain evidence="6 7">DS-56</strain>
    </source>
</reference>
<gene>
    <name evidence="6" type="ORF">VW23_024620</name>
</gene>
<comment type="similarity">
    <text evidence="2">Belongs to the bacterial solute-binding protein 1 family.</text>
</comment>
<protein>
    <recommendedName>
        <fullName evidence="8">ABC transporter substrate-binding protein</fullName>
    </recommendedName>
</protein>
<comment type="caution">
    <text evidence="6">The sequence shown here is derived from an EMBL/GenBank/DDBJ whole genome shotgun (WGS) entry which is preliminary data.</text>
</comment>
<keyword evidence="7" id="KW-1185">Reference proteome</keyword>
<keyword evidence="3" id="KW-0813">Transport</keyword>
<dbReference type="EMBL" id="LAJE02000271">
    <property type="protein sequence ID" value="OEO29644.1"/>
    <property type="molecule type" value="Genomic_DNA"/>
</dbReference>
<proteinExistence type="inferred from homology"/>
<dbReference type="Pfam" id="PF01547">
    <property type="entry name" value="SBP_bac_1"/>
    <property type="match status" value="1"/>
</dbReference>
<evidence type="ECO:0000256" key="1">
    <source>
        <dbReference type="ARBA" id="ARBA00004418"/>
    </source>
</evidence>
<evidence type="ECO:0000256" key="2">
    <source>
        <dbReference type="ARBA" id="ARBA00008520"/>
    </source>
</evidence>
<dbReference type="OrthoDB" id="9795569at2"/>
<dbReference type="InterPro" id="IPR006311">
    <property type="entry name" value="TAT_signal"/>
</dbReference>
<dbReference type="SUPFAM" id="SSF53850">
    <property type="entry name" value="Periplasmic binding protein-like II"/>
    <property type="match status" value="1"/>
</dbReference>
<sequence>MTIKKLSRRDVLRGTVATGAGLIAAGSGLPVFAQDAAAPKPDAPLPVGGSGKLTVIHRTEYFEAAQTAFRDTVQAFADGKGVQLDISTTNPESFGDFMGKMTAAVKAGNPPDFAYTSNVSIAQLHLLDLVEDMTDVVEEAIKLYGDIMPGLNAAKTAQIDGKWWAVPLIGTTTGYYARGDKLKEKGIDPASLKTIVDRREAALAISGPDFYGWGFTPNQSGDGFGFLIATVQAFGGHFTDETGQVVTFDSPETVAAFEFLRETYDRNGKYAAMLPPGVESWNDTGNNEAYLAGQIGFTQNAFSIYAQSKRDGNAVYANTLLLQAPTAINGDSRDGGNVGGWMTVFKGAPNAALAKELALNLLDPANFGKIAALGSVLFTPAYQNLWTPELLAAEPNLATIKQAVDVKDPFLGQSWPANPNAGVDAIRAQGVLEQSVGNVISGRMAPADAVKDAHQKMRDLFEEGGIMQP</sequence>
<dbReference type="Proteomes" id="UP000095463">
    <property type="component" value="Unassembled WGS sequence"/>
</dbReference>
<evidence type="ECO:0000256" key="3">
    <source>
        <dbReference type="ARBA" id="ARBA00022448"/>
    </source>
</evidence>
<dbReference type="Gene3D" id="3.40.190.10">
    <property type="entry name" value="Periplasmic binding protein-like II"/>
    <property type="match status" value="1"/>
</dbReference>